<gene>
    <name evidence="1" type="ORF">M9H77_08612</name>
</gene>
<organism evidence="1 2">
    <name type="scientific">Catharanthus roseus</name>
    <name type="common">Madagascar periwinkle</name>
    <name type="synonym">Vinca rosea</name>
    <dbReference type="NCBI Taxonomy" id="4058"/>
    <lineage>
        <taxon>Eukaryota</taxon>
        <taxon>Viridiplantae</taxon>
        <taxon>Streptophyta</taxon>
        <taxon>Embryophyta</taxon>
        <taxon>Tracheophyta</taxon>
        <taxon>Spermatophyta</taxon>
        <taxon>Magnoliopsida</taxon>
        <taxon>eudicotyledons</taxon>
        <taxon>Gunneridae</taxon>
        <taxon>Pentapetalae</taxon>
        <taxon>asterids</taxon>
        <taxon>lamiids</taxon>
        <taxon>Gentianales</taxon>
        <taxon>Apocynaceae</taxon>
        <taxon>Rauvolfioideae</taxon>
        <taxon>Vinceae</taxon>
        <taxon>Catharanthinae</taxon>
        <taxon>Catharanthus</taxon>
    </lineage>
</organism>
<reference evidence="2" key="1">
    <citation type="journal article" date="2023" name="Nat. Plants">
        <title>Single-cell RNA sequencing provides a high-resolution roadmap for understanding the multicellular compartmentation of specialized metabolism.</title>
        <authorList>
            <person name="Sun S."/>
            <person name="Shen X."/>
            <person name="Li Y."/>
            <person name="Li Y."/>
            <person name="Wang S."/>
            <person name="Li R."/>
            <person name="Zhang H."/>
            <person name="Shen G."/>
            <person name="Guo B."/>
            <person name="Wei J."/>
            <person name="Xu J."/>
            <person name="St-Pierre B."/>
            <person name="Chen S."/>
            <person name="Sun C."/>
        </authorList>
    </citation>
    <scope>NUCLEOTIDE SEQUENCE [LARGE SCALE GENOMIC DNA]</scope>
</reference>
<accession>A0ACC0BY78</accession>
<evidence type="ECO:0000313" key="1">
    <source>
        <dbReference type="EMBL" id="KAI5677662.1"/>
    </source>
</evidence>
<name>A0ACC0BY78_CATRO</name>
<keyword evidence="2" id="KW-1185">Reference proteome</keyword>
<comment type="caution">
    <text evidence="1">The sequence shown here is derived from an EMBL/GenBank/DDBJ whole genome shotgun (WGS) entry which is preliminary data.</text>
</comment>
<proteinExistence type="predicted"/>
<sequence>MTGNTSLMSKLKETESRFVTFRDKKKGKIIGVEGGSSRGGRTGKGKRVSTRVMTPERFISVKEASNFEEWTRKRRNIAPGNRVDLSDMRYSFDDRLLNTILKTPENGIRFYTKNKKCFDPNLYSDRRFEELFTKGEALKRKGQDDNDESDEDDEGNEEQEAMNVDEEESE</sequence>
<evidence type="ECO:0000313" key="2">
    <source>
        <dbReference type="Proteomes" id="UP001060085"/>
    </source>
</evidence>
<dbReference type="Proteomes" id="UP001060085">
    <property type="component" value="Linkage Group LG02"/>
</dbReference>
<dbReference type="EMBL" id="CM044702">
    <property type="protein sequence ID" value="KAI5677662.1"/>
    <property type="molecule type" value="Genomic_DNA"/>
</dbReference>
<protein>
    <submittedName>
        <fullName evidence="1">Uncharacterized protein</fullName>
    </submittedName>
</protein>